<keyword evidence="5" id="KW-0560">Oxidoreductase</keyword>
<evidence type="ECO:0000313" key="9">
    <source>
        <dbReference type="EMBL" id="MXO73255.1"/>
    </source>
</evidence>
<dbReference type="SUPFAM" id="SSF49482">
    <property type="entry name" value="Aromatic compound dioxygenase"/>
    <property type="match status" value="1"/>
</dbReference>
<feature type="domain" description="Intradiol ring-cleavage dioxygenases" evidence="7">
    <location>
        <begin position="102"/>
        <end position="274"/>
    </location>
</feature>
<feature type="domain" description="Catechol dioxygenase N-terminal" evidence="8">
    <location>
        <begin position="22"/>
        <end position="91"/>
    </location>
</feature>
<evidence type="ECO:0000259" key="8">
    <source>
        <dbReference type="Pfam" id="PF04444"/>
    </source>
</evidence>
<organism evidence="9 10">
    <name type="scientific">Alteraurantiacibacter buctensis</name>
    <dbReference type="NCBI Taxonomy" id="1503981"/>
    <lineage>
        <taxon>Bacteria</taxon>
        <taxon>Pseudomonadati</taxon>
        <taxon>Pseudomonadota</taxon>
        <taxon>Alphaproteobacteria</taxon>
        <taxon>Sphingomonadales</taxon>
        <taxon>Erythrobacteraceae</taxon>
        <taxon>Alteraurantiacibacter</taxon>
    </lineage>
</organism>
<evidence type="ECO:0000256" key="2">
    <source>
        <dbReference type="ARBA" id="ARBA00007825"/>
    </source>
</evidence>
<gene>
    <name evidence="9" type="ORF">GRI99_16625</name>
</gene>
<comment type="caution">
    <text evidence="9">The sequence shown here is derived from an EMBL/GenBank/DDBJ whole genome shotgun (WGS) entry which is preliminary data.</text>
</comment>
<sequence length="275" mass="29764">MTQQACTDHTAACRKAYAGTPDARMKQINDALVRHLHAFVAEVEPTREEWMAGVQFLAAVGQSPNGALEEFILLSDVLGVSMLVETINDSPYDDTTQGTVLGPFFIDNMPLAEQGADIAAGRTEGATPLAIDIAIVDRQGQPIPLAQVDIWQSAADGLYDVQRGLPEGEFELRARFKADGEGRVRCRSVMPIPYQVPTNGPVGDLLRVSQRHPWRPAHVHFRIAADGHPPLTTHLFPTGDPYLGGDAVFGVKPALVIDMPEAGGGRTLSYTFVLE</sequence>
<protein>
    <submittedName>
        <fullName evidence="9">6-chlorohydroxyquinol-1,2-dioxygenase</fullName>
    </submittedName>
</protein>
<reference evidence="9 10" key="1">
    <citation type="submission" date="2019-12" db="EMBL/GenBank/DDBJ databases">
        <title>Genomic-based taxomic classification of the family Erythrobacteraceae.</title>
        <authorList>
            <person name="Xu L."/>
        </authorList>
    </citation>
    <scope>NUCLEOTIDE SEQUENCE [LARGE SCALE GENOMIC DNA]</scope>
    <source>
        <strain evidence="9 10">M0322</strain>
    </source>
</reference>
<keyword evidence="3" id="KW-0479">Metal-binding</keyword>
<keyword evidence="4 9" id="KW-0223">Dioxygenase</keyword>
<evidence type="ECO:0000256" key="3">
    <source>
        <dbReference type="ARBA" id="ARBA00022723"/>
    </source>
</evidence>
<evidence type="ECO:0000313" key="10">
    <source>
        <dbReference type="Proteomes" id="UP000466966"/>
    </source>
</evidence>
<dbReference type="GO" id="GO:0018576">
    <property type="term" value="F:catechol 1,2-dioxygenase activity"/>
    <property type="evidence" value="ECO:0007669"/>
    <property type="project" value="InterPro"/>
</dbReference>
<proteinExistence type="inferred from homology"/>
<dbReference type="InterPro" id="IPR000627">
    <property type="entry name" value="Intradiol_dOase_C"/>
</dbReference>
<keyword evidence="10" id="KW-1185">Reference proteome</keyword>
<dbReference type="InterPro" id="IPR015889">
    <property type="entry name" value="Intradiol_dOase_core"/>
</dbReference>
<accession>A0A844YY43</accession>
<dbReference type="InterPro" id="IPR007535">
    <property type="entry name" value="Catechol_dOase_N"/>
</dbReference>
<evidence type="ECO:0000256" key="1">
    <source>
        <dbReference type="ARBA" id="ARBA00001965"/>
    </source>
</evidence>
<comment type="similarity">
    <text evidence="2">Belongs to the intradiol ring-cleavage dioxygenase family.</text>
</comment>
<dbReference type="OrthoDB" id="9800887at2"/>
<name>A0A844YY43_9SPHN</name>
<comment type="cofactor">
    <cofactor evidence="1">
        <name>Fe(3+)</name>
        <dbReference type="ChEBI" id="CHEBI:29034"/>
    </cofactor>
</comment>
<dbReference type="InterPro" id="IPR050770">
    <property type="entry name" value="Intradiol_RC_Dioxygenase"/>
</dbReference>
<evidence type="ECO:0000256" key="5">
    <source>
        <dbReference type="ARBA" id="ARBA00023002"/>
    </source>
</evidence>
<dbReference type="GO" id="GO:0009712">
    <property type="term" value="P:catechol-containing compound metabolic process"/>
    <property type="evidence" value="ECO:0007669"/>
    <property type="project" value="InterPro"/>
</dbReference>
<keyword evidence="6" id="KW-0408">Iron</keyword>
<evidence type="ECO:0000256" key="6">
    <source>
        <dbReference type="ARBA" id="ARBA00023004"/>
    </source>
</evidence>
<dbReference type="Proteomes" id="UP000466966">
    <property type="component" value="Unassembled WGS sequence"/>
</dbReference>
<dbReference type="Gene3D" id="2.60.130.10">
    <property type="entry name" value="Aromatic compound dioxygenase"/>
    <property type="match status" value="1"/>
</dbReference>
<dbReference type="EMBL" id="WTYV01000008">
    <property type="protein sequence ID" value="MXO73255.1"/>
    <property type="molecule type" value="Genomic_DNA"/>
</dbReference>
<dbReference type="RefSeq" id="WP_160773183.1">
    <property type="nucleotide sequence ID" value="NZ_WTYV01000008.1"/>
</dbReference>
<dbReference type="GO" id="GO:0008199">
    <property type="term" value="F:ferric iron binding"/>
    <property type="evidence" value="ECO:0007669"/>
    <property type="project" value="InterPro"/>
</dbReference>
<evidence type="ECO:0000256" key="4">
    <source>
        <dbReference type="ARBA" id="ARBA00022964"/>
    </source>
</evidence>
<dbReference type="Pfam" id="PF04444">
    <property type="entry name" value="Dioxygenase_N"/>
    <property type="match status" value="1"/>
</dbReference>
<evidence type="ECO:0000259" key="7">
    <source>
        <dbReference type="Pfam" id="PF00775"/>
    </source>
</evidence>
<dbReference type="PANTHER" id="PTHR33711:SF7">
    <property type="entry name" value="INTRADIOL RING-CLEAVAGE DIOXYGENASES DOMAIN-CONTAINING PROTEIN-RELATED"/>
    <property type="match status" value="1"/>
</dbReference>
<dbReference type="AlphaFoldDB" id="A0A844YY43"/>
<dbReference type="Pfam" id="PF00775">
    <property type="entry name" value="Dioxygenase_C"/>
    <property type="match status" value="1"/>
</dbReference>
<dbReference type="PANTHER" id="PTHR33711">
    <property type="entry name" value="DIOXYGENASE, PUTATIVE (AFU_ORTHOLOGUE AFUA_2G02910)-RELATED"/>
    <property type="match status" value="1"/>
</dbReference>